<feature type="compositionally biased region" description="Acidic residues" evidence="1">
    <location>
        <begin position="250"/>
        <end position="259"/>
    </location>
</feature>
<protein>
    <recommendedName>
        <fullName evidence="2">DUF4283 domain-containing protein</fullName>
    </recommendedName>
</protein>
<dbReference type="PANTHER" id="PTHR34427">
    <property type="entry name" value="DUF4283 DOMAIN PROTEIN"/>
    <property type="match status" value="1"/>
</dbReference>
<evidence type="ECO:0000259" key="2">
    <source>
        <dbReference type="Pfam" id="PF14111"/>
    </source>
</evidence>
<keyword evidence="4" id="KW-1185">Reference proteome</keyword>
<dbReference type="InterPro" id="IPR025558">
    <property type="entry name" value="DUF4283"/>
</dbReference>
<dbReference type="Proteomes" id="UP000824120">
    <property type="component" value="Chromosome 7"/>
</dbReference>
<feature type="region of interest" description="Disordered" evidence="1">
    <location>
        <begin position="219"/>
        <end position="259"/>
    </location>
</feature>
<feature type="domain" description="DUF4283" evidence="2">
    <location>
        <begin position="2"/>
        <end position="66"/>
    </location>
</feature>
<evidence type="ECO:0000256" key="1">
    <source>
        <dbReference type="SAM" id="MobiDB-lite"/>
    </source>
</evidence>
<dbReference type="AlphaFoldDB" id="A0A9J5Y751"/>
<dbReference type="Pfam" id="PF14111">
    <property type="entry name" value="DUF4283"/>
    <property type="match status" value="1"/>
</dbReference>
<proteinExistence type="predicted"/>
<accession>A0A9J5Y751</accession>
<reference evidence="3 4" key="1">
    <citation type="submission" date="2020-09" db="EMBL/GenBank/DDBJ databases">
        <title>De no assembly of potato wild relative species, Solanum commersonii.</title>
        <authorList>
            <person name="Cho K."/>
        </authorList>
    </citation>
    <scope>NUCLEOTIDE SEQUENCE [LARGE SCALE GENOMIC DNA]</scope>
    <source>
        <strain evidence="3">LZ3.2</strain>
        <tissue evidence="3">Leaf</tissue>
    </source>
</reference>
<gene>
    <name evidence="3" type="ORF">H5410_036316</name>
</gene>
<dbReference type="PANTHER" id="PTHR34427:SF10">
    <property type="entry name" value="DUF4283 DOMAIN-CONTAINING PROTEIN"/>
    <property type="match status" value="1"/>
</dbReference>
<dbReference type="OrthoDB" id="1745573at2759"/>
<organism evidence="3 4">
    <name type="scientific">Solanum commersonii</name>
    <name type="common">Commerson's wild potato</name>
    <name type="synonym">Commerson's nightshade</name>
    <dbReference type="NCBI Taxonomy" id="4109"/>
    <lineage>
        <taxon>Eukaryota</taxon>
        <taxon>Viridiplantae</taxon>
        <taxon>Streptophyta</taxon>
        <taxon>Embryophyta</taxon>
        <taxon>Tracheophyta</taxon>
        <taxon>Spermatophyta</taxon>
        <taxon>Magnoliopsida</taxon>
        <taxon>eudicotyledons</taxon>
        <taxon>Gunneridae</taxon>
        <taxon>Pentapetalae</taxon>
        <taxon>asterids</taxon>
        <taxon>lamiids</taxon>
        <taxon>Solanales</taxon>
        <taxon>Solanaceae</taxon>
        <taxon>Solanoideae</taxon>
        <taxon>Solaneae</taxon>
        <taxon>Solanum</taxon>
    </lineage>
</organism>
<name>A0A9J5Y751_SOLCO</name>
<sequence length="314" mass="36669">MPIRNEVCRWAQQTWKGAHNVQVYDMSGFLFLFKFQTRRMAEHVIMGEWKRQGLTLKLEWWSPTVGAFPDEKRFDWFWIRVLGLPLQLWNNKVMEKIGDECGGWLETEEETEIKNHLRWVRIRVRGPREKIPTKIEIVDNGLIYSLPVWVESPATYRLMEVEKRADRSDSDILLDGTKDRPMLLEDRNRVLERGKGPATKKTTDIEVYKEGVQEKDNSHMASGTLYNGLGTGKTRANGRRRPKNQRIEEAQAEDMTQEEDSIAFEGETNSYCMSRADSSFLESFENQLVTYNEPEPLSIEENLTEEMIETRATI</sequence>
<comment type="caution">
    <text evidence="3">The sequence shown here is derived from an EMBL/GenBank/DDBJ whole genome shotgun (WGS) entry which is preliminary data.</text>
</comment>
<evidence type="ECO:0000313" key="3">
    <source>
        <dbReference type="EMBL" id="KAG5595084.1"/>
    </source>
</evidence>
<evidence type="ECO:0000313" key="4">
    <source>
        <dbReference type="Proteomes" id="UP000824120"/>
    </source>
</evidence>
<dbReference type="EMBL" id="JACXVP010000007">
    <property type="protein sequence ID" value="KAG5595084.1"/>
    <property type="molecule type" value="Genomic_DNA"/>
</dbReference>